<dbReference type="OrthoDB" id="446104at2759"/>
<dbReference type="SUPFAM" id="SSF103473">
    <property type="entry name" value="MFS general substrate transporter"/>
    <property type="match status" value="1"/>
</dbReference>
<keyword evidence="3" id="KW-1185">Reference proteome</keyword>
<sequence length="283" mass="30837">ASGSLGFVFNSLAQEGVNIVESFLVLAGLSLLSGLVFLLSCPTKLQTLTQAGRVLNTHPSSLDVYSIVGWKAIKHSVKEACGVYNLYPRQNTCMLLYIGFFMAGELTCISGLEARYRALFQPAEADSLLAAYATFMAVLGIVVNPAAGLLFDYFGFLNVFAFTSFLAFLVPFTLMVPIVWVQLLSLFLLVTWFSLFLNVVSRYSVTFAPPDFFGTFTGFLTSLAGIIAYFVDAVLQLPRPTGDGLIATASCAMLIGWAFSVYLAVLMHREDGLPRKPPKNHFG</sequence>
<name>A0A812WA20_9DINO</name>
<dbReference type="EMBL" id="CAJNJA010031983">
    <property type="protein sequence ID" value="CAE7662580.1"/>
    <property type="molecule type" value="Genomic_DNA"/>
</dbReference>
<evidence type="ECO:0000313" key="2">
    <source>
        <dbReference type="EMBL" id="CAE7662580.1"/>
    </source>
</evidence>
<feature type="non-terminal residue" evidence="2">
    <location>
        <position position="283"/>
    </location>
</feature>
<accession>A0A812WA20</accession>
<feature type="transmembrane region" description="Helical" evidence="1">
    <location>
        <begin position="94"/>
        <end position="116"/>
    </location>
</feature>
<keyword evidence="1" id="KW-1133">Transmembrane helix</keyword>
<protein>
    <submittedName>
        <fullName evidence="2">NorA protein</fullName>
    </submittedName>
</protein>
<dbReference type="Proteomes" id="UP000601435">
    <property type="component" value="Unassembled WGS sequence"/>
</dbReference>
<keyword evidence="1" id="KW-0812">Transmembrane</keyword>
<feature type="transmembrane region" description="Helical" evidence="1">
    <location>
        <begin position="212"/>
        <end position="232"/>
    </location>
</feature>
<comment type="caution">
    <text evidence="2">The sequence shown here is derived from an EMBL/GenBank/DDBJ whole genome shotgun (WGS) entry which is preliminary data.</text>
</comment>
<feature type="transmembrane region" description="Helical" evidence="1">
    <location>
        <begin position="180"/>
        <end position="200"/>
    </location>
</feature>
<proteinExistence type="predicted"/>
<keyword evidence="1" id="KW-0472">Membrane</keyword>
<dbReference type="InterPro" id="IPR036259">
    <property type="entry name" value="MFS_trans_sf"/>
</dbReference>
<evidence type="ECO:0000313" key="3">
    <source>
        <dbReference type="Proteomes" id="UP000601435"/>
    </source>
</evidence>
<feature type="transmembrane region" description="Helical" evidence="1">
    <location>
        <begin position="20"/>
        <end position="39"/>
    </location>
</feature>
<feature type="transmembrane region" description="Helical" evidence="1">
    <location>
        <begin position="128"/>
        <end position="147"/>
    </location>
</feature>
<reference evidence="2" key="1">
    <citation type="submission" date="2021-02" db="EMBL/GenBank/DDBJ databases">
        <authorList>
            <person name="Dougan E. K."/>
            <person name="Rhodes N."/>
            <person name="Thang M."/>
            <person name="Chan C."/>
        </authorList>
    </citation>
    <scope>NUCLEOTIDE SEQUENCE</scope>
</reference>
<evidence type="ECO:0000256" key="1">
    <source>
        <dbReference type="SAM" id="Phobius"/>
    </source>
</evidence>
<gene>
    <name evidence="2" type="primary">norA</name>
    <name evidence="2" type="ORF">SNEC2469_LOCUS18857</name>
</gene>
<feature type="transmembrane region" description="Helical" evidence="1">
    <location>
        <begin position="244"/>
        <end position="266"/>
    </location>
</feature>
<feature type="transmembrane region" description="Helical" evidence="1">
    <location>
        <begin position="154"/>
        <end position="174"/>
    </location>
</feature>
<dbReference type="AlphaFoldDB" id="A0A812WA20"/>
<organism evidence="2 3">
    <name type="scientific">Symbiodinium necroappetens</name>
    <dbReference type="NCBI Taxonomy" id="1628268"/>
    <lineage>
        <taxon>Eukaryota</taxon>
        <taxon>Sar</taxon>
        <taxon>Alveolata</taxon>
        <taxon>Dinophyceae</taxon>
        <taxon>Suessiales</taxon>
        <taxon>Symbiodiniaceae</taxon>
        <taxon>Symbiodinium</taxon>
    </lineage>
</organism>